<dbReference type="GO" id="GO:0046872">
    <property type="term" value="F:metal ion binding"/>
    <property type="evidence" value="ECO:0007669"/>
    <property type="project" value="UniProtKB-KW"/>
</dbReference>
<reference evidence="8 9" key="1">
    <citation type="submission" date="2018-11" db="EMBL/GenBank/DDBJ databases">
        <title>Genome sequence of strain 7197.</title>
        <authorList>
            <person name="Gao J."/>
            <person name="Sun J."/>
        </authorList>
    </citation>
    <scope>NUCLEOTIDE SEQUENCE [LARGE SCALE GENOMIC DNA]</scope>
    <source>
        <strain evidence="8 9">7197</strain>
    </source>
</reference>
<accession>A0A3N9PRC1</accession>
<organism evidence="8 9">
    <name type="scientific">Paenibacillus rhizophilus</name>
    <dbReference type="NCBI Taxonomy" id="1850366"/>
    <lineage>
        <taxon>Bacteria</taxon>
        <taxon>Bacillati</taxon>
        <taxon>Bacillota</taxon>
        <taxon>Bacilli</taxon>
        <taxon>Bacillales</taxon>
        <taxon>Paenibacillaceae</taxon>
        <taxon>Paenibacillus</taxon>
    </lineage>
</organism>
<dbReference type="GO" id="GO:0008237">
    <property type="term" value="F:metallopeptidase activity"/>
    <property type="evidence" value="ECO:0007669"/>
    <property type="project" value="UniProtKB-KW"/>
</dbReference>
<evidence type="ECO:0000256" key="4">
    <source>
        <dbReference type="ARBA" id="ARBA00022801"/>
    </source>
</evidence>
<evidence type="ECO:0000256" key="6">
    <source>
        <dbReference type="ARBA" id="ARBA00023049"/>
    </source>
</evidence>
<dbReference type="OrthoDB" id="9804482at2"/>
<evidence type="ECO:0000313" key="8">
    <source>
        <dbReference type="EMBL" id="RQW08852.1"/>
    </source>
</evidence>
<dbReference type="EMBL" id="RQPI01000017">
    <property type="protein sequence ID" value="RQW08852.1"/>
    <property type="molecule type" value="Genomic_DNA"/>
</dbReference>
<dbReference type="InterPro" id="IPR025657">
    <property type="entry name" value="RadC_JAB"/>
</dbReference>
<evidence type="ECO:0000313" key="9">
    <source>
        <dbReference type="Proteomes" id="UP000282529"/>
    </source>
</evidence>
<keyword evidence="9" id="KW-1185">Reference proteome</keyword>
<keyword evidence="5" id="KW-0862">Zinc</keyword>
<dbReference type="PROSITE" id="PS01302">
    <property type="entry name" value="UPF0758"/>
    <property type="match status" value="1"/>
</dbReference>
<dbReference type="InterPro" id="IPR020891">
    <property type="entry name" value="UPF0758_CS"/>
</dbReference>
<feature type="domain" description="MPN" evidence="7">
    <location>
        <begin position="30"/>
        <end position="154"/>
    </location>
</feature>
<dbReference type="Pfam" id="PF04002">
    <property type="entry name" value="RadC"/>
    <property type="match status" value="1"/>
</dbReference>
<dbReference type="InterPro" id="IPR037518">
    <property type="entry name" value="MPN"/>
</dbReference>
<dbReference type="GO" id="GO:0006508">
    <property type="term" value="P:proteolysis"/>
    <property type="evidence" value="ECO:0007669"/>
    <property type="project" value="UniProtKB-KW"/>
</dbReference>
<dbReference type="CDD" id="cd08071">
    <property type="entry name" value="MPN_DUF2466"/>
    <property type="match status" value="1"/>
</dbReference>
<protein>
    <submittedName>
        <fullName evidence="8">DNA repair protein RadC</fullName>
    </submittedName>
</protein>
<dbReference type="RefSeq" id="WP_124697457.1">
    <property type="nucleotide sequence ID" value="NZ_JBHUFE010000025.1"/>
</dbReference>
<evidence type="ECO:0000256" key="3">
    <source>
        <dbReference type="ARBA" id="ARBA00022723"/>
    </source>
</evidence>
<dbReference type="AlphaFoldDB" id="A0A3N9PRC1"/>
<dbReference type="PROSITE" id="PS50249">
    <property type="entry name" value="MPN"/>
    <property type="match status" value="1"/>
</dbReference>
<dbReference type="InterPro" id="IPR001405">
    <property type="entry name" value="UPF0758"/>
</dbReference>
<gene>
    <name evidence="8" type="ORF">EH198_20890</name>
</gene>
<evidence type="ECO:0000256" key="1">
    <source>
        <dbReference type="ARBA" id="ARBA00010243"/>
    </source>
</evidence>
<dbReference type="PANTHER" id="PTHR30471:SF3">
    <property type="entry name" value="UPF0758 PROTEIN YEES-RELATED"/>
    <property type="match status" value="1"/>
</dbReference>
<dbReference type="PANTHER" id="PTHR30471">
    <property type="entry name" value="DNA REPAIR PROTEIN RADC"/>
    <property type="match status" value="1"/>
</dbReference>
<comment type="caution">
    <text evidence="8">The sequence shown here is derived from an EMBL/GenBank/DDBJ whole genome shotgun (WGS) entry which is preliminary data.</text>
</comment>
<dbReference type="Gene3D" id="3.40.140.10">
    <property type="entry name" value="Cytidine Deaminase, domain 2"/>
    <property type="match status" value="1"/>
</dbReference>
<comment type="similarity">
    <text evidence="1">Belongs to the UPF0758 family.</text>
</comment>
<keyword evidence="2" id="KW-0645">Protease</keyword>
<evidence type="ECO:0000259" key="7">
    <source>
        <dbReference type="PROSITE" id="PS50249"/>
    </source>
</evidence>
<sequence length="154" mass="17448">MSKRNAAKRIEYVTLKMFREKTSLLYPQRIIRRPEDADALFRQLIGDSDFDREIFAVLTLDTKNQPNAFQIVSVGTLNASLVHPREVYKICMLSNAASLMCFHNHPSGDPSPSKEDIEVSRHLFESGKLLSIDLLDHIIIGDGSFVSMKERGLI</sequence>
<dbReference type="Proteomes" id="UP000282529">
    <property type="component" value="Unassembled WGS sequence"/>
</dbReference>
<proteinExistence type="inferred from homology"/>
<keyword evidence="3" id="KW-0479">Metal-binding</keyword>
<keyword evidence="6" id="KW-0482">Metalloprotease</keyword>
<name>A0A3N9PRC1_9BACL</name>
<evidence type="ECO:0000256" key="2">
    <source>
        <dbReference type="ARBA" id="ARBA00022670"/>
    </source>
</evidence>
<evidence type="ECO:0000256" key="5">
    <source>
        <dbReference type="ARBA" id="ARBA00022833"/>
    </source>
</evidence>
<keyword evidence="4" id="KW-0378">Hydrolase</keyword>